<dbReference type="InterPro" id="IPR000253">
    <property type="entry name" value="FHA_dom"/>
</dbReference>
<gene>
    <name evidence="2" type="ORF">M0812_29648</name>
</gene>
<sequence>MTTQFSDYEEKNEILLSKNEHVLYLLFPQGTETKMLCESESISQDTETDCILLDLKKLTDGVKIGRSKKARYFDYSSSRRLSVEIESQKATVCTVAMFCPRTVSRNHIKMFKQEKSFYVNNLSSHGSVCICRENNDLMKMVVPGETFEIKHNDTFWIGTSTSCFAKTAATCFKIGIEMFPDMFETQLEETQNLSLLDSLNNKKENDKELIIEETDEINKNQNKKKEKTGIEQIGKTSSVLDILIDDESKRSQKSEKIFITSNLNSQNSTLNTKIMTKTEITPSLTNEGVDELLNRALGKSNLDEKN</sequence>
<dbReference type="AlphaFoldDB" id="A0AAV7Y647"/>
<evidence type="ECO:0000313" key="3">
    <source>
        <dbReference type="Proteomes" id="UP001146793"/>
    </source>
</evidence>
<organism evidence="2 3">
    <name type="scientific">Anaeramoeba flamelloides</name>
    <dbReference type="NCBI Taxonomy" id="1746091"/>
    <lineage>
        <taxon>Eukaryota</taxon>
        <taxon>Metamonada</taxon>
        <taxon>Anaeramoebidae</taxon>
        <taxon>Anaeramoeba</taxon>
    </lineage>
</organism>
<dbReference type="Gene3D" id="2.60.200.20">
    <property type="match status" value="1"/>
</dbReference>
<dbReference type="EMBL" id="JANTQA010000075">
    <property type="protein sequence ID" value="KAJ3424016.1"/>
    <property type="molecule type" value="Genomic_DNA"/>
</dbReference>
<accession>A0AAV7Y647</accession>
<protein>
    <recommendedName>
        <fullName evidence="1">FHA domain-containing protein</fullName>
    </recommendedName>
</protein>
<evidence type="ECO:0000313" key="2">
    <source>
        <dbReference type="EMBL" id="KAJ3424016.1"/>
    </source>
</evidence>
<dbReference type="SUPFAM" id="SSF49879">
    <property type="entry name" value="SMAD/FHA domain"/>
    <property type="match status" value="1"/>
</dbReference>
<dbReference type="Proteomes" id="UP001146793">
    <property type="component" value="Unassembled WGS sequence"/>
</dbReference>
<evidence type="ECO:0000259" key="1">
    <source>
        <dbReference type="PROSITE" id="PS50006"/>
    </source>
</evidence>
<comment type="caution">
    <text evidence="2">The sequence shown here is derived from an EMBL/GenBank/DDBJ whole genome shotgun (WGS) entry which is preliminary data.</text>
</comment>
<feature type="domain" description="FHA" evidence="1">
    <location>
        <begin position="62"/>
        <end position="127"/>
    </location>
</feature>
<dbReference type="InterPro" id="IPR008984">
    <property type="entry name" value="SMAD_FHA_dom_sf"/>
</dbReference>
<proteinExistence type="predicted"/>
<reference evidence="2" key="1">
    <citation type="submission" date="2022-08" db="EMBL/GenBank/DDBJ databases">
        <title>Novel sulphate-reducing endosymbionts in the free-living metamonad Anaeramoeba.</title>
        <authorList>
            <person name="Jerlstrom-Hultqvist J."/>
            <person name="Cepicka I."/>
            <person name="Gallot-Lavallee L."/>
            <person name="Salas-Leiva D."/>
            <person name="Curtis B.A."/>
            <person name="Zahonova K."/>
            <person name="Pipaliya S."/>
            <person name="Dacks J."/>
            <person name="Roger A.J."/>
        </authorList>
    </citation>
    <scope>NUCLEOTIDE SEQUENCE</scope>
    <source>
        <strain evidence="2">Busselton2</strain>
    </source>
</reference>
<name>A0AAV7Y647_9EUKA</name>
<dbReference type="PROSITE" id="PS50006">
    <property type="entry name" value="FHA_DOMAIN"/>
    <property type="match status" value="1"/>
</dbReference>